<dbReference type="Proteomes" id="UP000018721">
    <property type="component" value="Unassembled WGS sequence"/>
</dbReference>
<organism evidence="1 2">
    <name type="scientific">Phytophthora nicotianae P1569</name>
    <dbReference type="NCBI Taxonomy" id="1317065"/>
    <lineage>
        <taxon>Eukaryota</taxon>
        <taxon>Sar</taxon>
        <taxon>Stramenopiles</taxon>
        <taxon>Oomycota</taxon>
        <taxon>Peronosporomycetes</taxon>
        <taxon>Peronosporales</taxon>
        <taxon>Peronosporaceae</taxon>
        <taxon>Phytophthora</taxon>
    </lineage>
</organism>
<dbReference type="AlphaFoldDB" id="V9G251"/>
<keyword evidence="2" id="KW-1185">Reference proteome</keyword>
<accession>V9G251</accession>
<dbReference type="HOGENOM" id="CLU_2066091_0_0_1"/>
<reference evidence="1 2" key="1">
    <citation type="submission" date="2013-11" db="EMBL/GenBank/DDBJ databases">
        <title>The Genome Sequence of Phytophthora parasitica P1569.</title>
        <authorList>
            <consortium name="The Broad Institute Genomics Platform"/>
            <person name="Russ C."/>
            <person name="Tyler B."/>
            <person name="Panabieres F."/>
            <person name="Shan W."/>
            <person name="Tripathy S."/>
            <person name="Grunwald N."/>
            <person name="Machado M."/>
            <person name="Johnson C.S."/>
            <person name="Arredondo F."/>
            <person name="Hong C."/>
            <person name="Coffey M."/>
            <person name="Young S.K."/>
            <person name="Zeng Q."/>
            <person name="Gargeya S."/>
            <person name="Fitzgerald M."/>
            <person name="Abouelleil A."/>
            <person name="Alvarado L."/>
            <person name="Chapman S.B."/>
            <person name="Gainer-Dewar J."/>
            <person name="Goldberg J."/>
            <person name="Griggs A."/>
            <person name="Gujja S."/>
            <person name="Hansen M."/>
            <person name="Howarth C."/>
            <person name="Imamovic A."/>
            <person name="Ireland A."/>
            <person name="Larimer J."/>
            <person name="McCowan C."/>
            <person name="Murphy C."/>
            <person name="Pearson M."/>
            <person name="Poon T.W."/>
            <person name="Priest M."/>
            <person name="Roberts A."/>
            <person name="Saif S."/>
            <person name="Shea T."/>
            <person name="Sykes S."/>
            <person name="Wortman J."/>
            <person name="Nusbaum C."/>
            <person name="Birren B."/>
        </authorList>
    </citation>
    <scope>NUCLEOTIDE SEQUENCE [LARGE SCALE GENOMIC DNA]</scope>
    <source>
        <strain evidence="1 2">P1569</strain>
    </source>
</reference>
<gene>
    <name evidence="1" type="ORF">F443_00499</name>
</gene>
<dbReference type="EMBL" id="ANIZ01000081">
    <property type="protein sequence ID" value="ETI57173.1"/>
    <property type="molecule type" value="Genomic_DNA"/>
</dbReference>
<proteinExistence type="predicted"/>
<sequence>MSSGVWHKSRSSMSMSLSAESMSLGMDPPPAELHGDPIVMMNTVSPLICANRSLDTLKSLISLPWVYSDSNLLVWSDAPGNRESVVRQVQLFRCGVCAAHILGVGALPRQVQILDPIRA</sequence>
<name>V9G251_PHYNI</name>
<comment type="caution">
    <text evidence="1">The sequence shown here is derived from an EMBL/GenBank/DDBJ whole genome shotgun (WGS) entry which is preliminary data.</text>
</comment>
<protein>
    <submittedName>
        <fullName evidence="1">Uncharacterized protein</fullName>
    </submittedName>
</protein>
<evidence type="ECO:0000313" key="2">
    <source>
        <dbReference type="Proteomes" id="UP000018721"/>
    </source>
</evidence>
<evidence type="ECO:0000313" key="1">
    <source>
        <dbReference type="EMBL" id="ETI57173.1"/>
    </source>
</evidence>